<protein>
    <submittedName>
        <fullName evidence="7">FAD-binding oxidoreductase</fullName>
    </submittedName>
</protein>
<dbReference type="GO" id="GO:0071949">
    <property type="term" value="F:FAD binding"/>
    <property type="evidence" value="ECO:0007669"/>
    <property type="project" value="InterPro"/>
</dbReference>
<comment type="cofactor">
    <cofactor evidence="1">
        <name>FAD</name>
        <dbReference type="ChEBI" id="CHEBI:57692"/>
    </cofactor>
</comment>
<feature type="domain" description="FAD-binding PCMH-type" evidence="6">
    <location>
        <begin position="51"/>
        <end position="221"/>
    </location>
</feature>
<dbReference type="InterPro" id="IPR016167">
    <property type="entry name" value="FAD-bd_PCMH_sub1"/>
</dbReference>
<dbReference type="InterPro" id="IPR012951">
    <property type="entry name" value="BBE"/>
</dbReference>
<dbReference type="Gene3D" id="3.40.462.20">
    <property type="match status" value="1"/>
</dbReference>
<evidence type="ECO:0000256" key="3">
    <source>
        <dbReference type="ARBA" id="ARBA00022630"/>
    </source>
</evidence>
<dbReference type="AlphaFoldDB" id="A0A7H1N1S2"/>
<dbReference type="PANTHER" id="PTHR42973">
    <property type="entry name" value="BINDING OXIDOREDUCTASE, PUTATIVE (AFU_ORTHOLOGUE AFUA_1G17690)-RELATED"/>
    <property type="match status" value="1"/>
</dbReference>
<keyword evidence="3" id="KW-0285">Flavoprotein</keyword>
<dbReference type="KEGG" id="dvn:HQ394_10390"/>
<dbReference type="Pfam" id="PF08031">
    <property type="entry name" value="BBE"/>
    <property type="match status" value="1"/>
</dbReference>
<sequence length="474" mass="50598">MTGISLATPAGAPVEISPEVVDKLKRELRGALLTPADPGYDDARSVWNAMIDRRPALIVRCAGAADVLAAVRFARDYGLLLAVKGGGHNIAGSAVCDGGLMLDLSLMRSVHVDPWNRTARVEPGAILADLDREAQAFGLATSLGINSTTGVAGLTLGGGFGWLSRSFGHTIDNLLAVDVVTAAGQLVRASAEENADLFWGLRGGGGNLGIVTSFTLQLHPLGPTVLAGLIVYPFSEAPELLRRYRTFVAAAPDALTVWTVLRKAPPLPFLPPDVHGKEVVVFALLYAGDVTEGERAIAPLRAFATPVGEHVGPLPFCAWQAAFDPLLTPGARNYWKSHDFAELSDAAIDLMVDYARKLPSPECEIFIAHLDGAAGRVASEATAFPHRDATFVLNVHGRWRNADDDDGCIGWARRFFAATAPHATGGVYVNFMTDDEQDRVRAAYGANYDRLAALKAKYDPDNLFQVNLNVKPAV</sequence>
<gene>
    <name evidence="7" type="ORF">HQ394_10390</name>
</gene>
<dbReference type="InterPro" id="IPR036318">
    <property type="entry name" value="FAD-bd_PCMH-like_sf"/>
</dbReference>
<comment type="similarity">
    <text evidence="2">Belongs to the oxygen-dependent FAD-linked oxidoreductase family.</text>
</comment>
<dbReference type="EMBL" id="CP053923">
    <property type="protein sequence ID" value="QNT69658.1"/>
    <property type="molecule type" value="Genomic_DNA"/>
</dbReference>
<accession>A0A7H1N1S2</accession>
<organism evidence="7 8">
    <name type="scientific">Defluviicoccus vanus</name>
    <dbReference type="NCBI Taxonomy" id="111831"/>
    <lineage>
        <taxon>Bacteria</taxon>
        <taxon>Pseudomonadati</taxon>
        <taxon>Pseudomonadota</taxon>
        <taxon>Alphaproteobacteria</taxon>
        <taxon>Rhodospirillales</taxon>
        <taxon>Rhodospirillaceae</taxon>
        <taxon>Defluviicoccus</taxon>
    </lineage>
</organism>
<evidence type="ECO:0000256" key="4">
    <source>
        <dbReference type="ARBA" id="ARBA00022827"/>
    </source>
</evidence>
<evidence type="ECO:0000256" key="1">
    <source>
        <dbReference type="ARBA" id="ARBA00001974"/>
    </source>
</evidence>
<dbReference type="Gene3D" id="3.30.43.10">
    <property type="entry name" value="Uridine Diphospho-n-acetylenolpyruvylglucosamine Reductase, domain 2"/>
    <property type="match status" value="1"/>
</dbReference>
<dbReference type="InterPro" id="IPR016169">
    <property type="entry name" value="FAD-bd_PCMH_sub2"/>
</dbReference>
<dbReference type="InterPro" id="IPR006094">
    <property type="entry name" value="Oxid_FAD_bind_N"/>
</dbReference>
<keyword evidence="5" id="KW-0560">Oxidoreductase</keyword>
<dbReference type="InterPro" id="IPR016166">
    <property type="entry name" value="FAD-bd_PCMH"/>
</dbReference>
<evidence type="ECO:0000256" key="2">
    <source>
        <dbReference type="ARBA" id="ARBA00005466"/>
    </source>
</evidence>
<evidence type="ECO:0000313" key="7">
    <source>
        <dbReference type="EMBL" id="QNT69658.1"/>
    </source>
</evidence>
<keyword evidence="8" id="KW-1185">Reference proteome</keyword>
<evidence type="ECO:0000259" key="6">
    <source>
        <dbReference type="PROSITE" id="PS51387"/>
    </source>
</evidence>
<dbReference type="GO" id="GO:0016491">
    <property type="term" value="F:oxidoreductase activity"/>
    <property type="evidence" value="ECO:0007669"/>
    <property type="project" value="UniProtKB-KW"/>
</dbReference>
<dbReference type="SUPFAM" id="SSF56176">
    <property type="entry name" value="FAD-binding/transporter-associated domain-like"/>
    <property type="match status" value="1"/>
</dbReference>
<dbReference type="PROSITE" id="PS51387">
    <property type="entry name" value="FAD_PCMH"/>
    <property type="match status" value="1"/>
</dbReference>
<name>A0A7H1N1S2_9PROT</name>
<proteinExistence type="inferred from homology"/>
<dbReference type="Pfam" id="PF01565">
    <property type="entry name" value="FAD_binding_4"/>
    <property type="match status" value="1"/>
</dbReference>
<dbReference type="PROSITE" id="PS00862">
    <property type="entry name" value="OX2_COVAL_FAD"/>
    <property type="match status" value="1"/>
</dbReference>
<evidence type="ECO:0000256" key="5">
    <source>
        <dbReference type="ARBA" id="ARBA00023002"/>
    </source>
</evidence>
<dbReference type="Proteomes" id="UP000516369">
    <property type="component" value="Chromosome"/>
</dbReference>
<evidence type="ECO:0000313" key="8">
    <source>
        <dbReference type="Proteomes" id="UP000516369"/>
    </source>
</evidence>
<dbReference type="Gene3D" id="3.30.465.10">
    <property type="match status" value="1"/>
</dbReference>
<dbReference type="RefSeq" id="WP_190260177.1">
    <property type="nucleotide sequence ID" value="NZ_CP053923.1"/>
</dbReference>
<reference evidence="7 8" key="1">
    <citation type="submission" date="2020-05" db="EMBL/GenBank/DDBJ databases">
        <title>Complete closed genome sequence of Defluviicoccus vanus.</title>
        <authorList>
            <person name="Bessarab I."/>
            <person name="Arumugam K."/>
            <person name="Maszenan A.M."/>
            <person name="Seviour R.J."/>
            <person name="Williams R.B."/>
        </authorList>
    </citation>
    <scope>NUCLEOTIDE SEQUENCE [LARGE SCALE GENOMIC DNA]</scope>
    <source>
        <strain evidence="7 8">Ben 114</strain>
    </source>
</reference>
<dbReference type="InterPro" id="IPR050416">
    <property type="entry name" value="FAD-linked_Oxidoreductase"/>
</dbReference>
<dbReference type="InterPro" id="IPR006093">
    <property type="entry name" value="Oxy_OxRdtase_FAD_BS"/>
</dbReference>
<keyword evidence="4" id="KW-0274">FAD</keyword>
<dbReference type="PANTHER" id="PTHR42973:SF39">
    <property type="entry name" value="FAD-BINDING PCMH-TYPE DOMAIN-CONTAINING PROTEIN"/>
    <property type="match status" value="1"/>
</dbReference>